<dbReference type="CDD" id="cd00338">
    <property type="entry name" value="Ser_Recombinase"/>
    <property type="match status" value="1"/>
</dbReference>
<dbReference type="GO" id="GO:0000150">
    <property type="term" value="F:DNA strand exchange activity"/>
    <property type="evidence" value="ECO:0007669"/>
    <property type="project" value="InterPro"/>
</dbReference>
<dbReference type="eggNOG" id="COG1961">
    <property type="taxonomic scope" value="Bacteria"/>
</dbReference>
<reference evidence="2 3" key="1">
    <citation type="journal article" date="2009" name="Stand. Genomic Sci.">
        <title>Complete genome sequence of Catenulispora acidiphila type strain (ID 139908).</title>
        <authorList>
            <person name="Copeland A."/>
            <person name="Lapidus A."/>
            <person name="Glavina Del Rio T."/>
            <person name="Nolan M."/>
            <person name="Lucas S."/>
            <person name="Chen F."/>
            <person name="Tice H."/>
            <person name="Cheng J.F."/>
            <person name="Bruce D."/>
            <person name="Goodwin L."/>
            <person name="Pitluck S."/>
            <person name="Mikhailova N."/>
            <person name="Pati A."/>
            <person name="Ivanova N."/>
            <person name="Mavromatis K."/>
            <person name="Chen A."/>
            <person name="Palaniappan K."/>
            <person name="Chain P."/>
            <person name="Land M."/>
            <person name="Hauser L."/>
            <person name="Chang Y.J."/>
            <person name="Jeffries C.D."/>
            <person name="Chertkov O."/>
            <person name="Brettin T."/>
            <person name="Detter J.C."/>
            <person name="Han C."/>
            <person name="Ali Z."/>
            <person name="Tindall B.J."/>
            <person name="Goker M."/>
            <person name="Bristow J."/>
            <person name="Eisen J.A."/>
            <person name="Markowitz V."/>
            <person name="Hugenholtz P."/>
            <person name="Kyrpides N.C."/>
            <person name="Klenk H.P."/>
        </authorList>
    </citation>
    <scope>NUCLEOTIDE SEQUENCE [LARGE SCALE GENOMIC DNA]</scope>
    <source>
        <strain evidence="3">DSM 44928 / JCM 14897 / NBRC 102108 / NRRL B-24433 / ID139908</strain>
    </source>
</reference>
<dbReference type="Pfam" id="PF00239">
    <property type="entry name" value="Resolvase"/>
    <property type="match status" value="1"/>
</dbReference>
<evidence type="ECO:0000313" key="2">
    <source>
        <dbReference type="EMBL" id="ACU72961.1"/>
    </source>
</evidence>
<organism evidence="2 3">
    <name type="scientific">Catenulispora acidiphila (strain DSM 44928 / JCM 14897 / NBRC 102108 / NRRL B-24433 / ID139908)</name>
    <dbReference type="NCBI Taxonomy" id="479433"/>
    <lineage>
        <taxon>Bacteria</taxon>
        <taxon>Bacillati</taxon>
        <taxon>Actinomycetota</taxon>
        <taxon>Actinomycetes</taxon>
        <taxon>Catenulisporales</taxon>
        <taxon>Catenulisporaceae</taxon>
        <taxon>Catenulispora</taxon>
    </lineage>
</organism>
<dbReference type="PANTHER" id="PTHR30461:SF23">
    <property type="entry name" value="DNA RECOMBINASE-RELATED"/>
    <property type="match status" value="1"/>
</dbReference>
<feature type="domain" description="Recombinase" evidence="1">
    <location>
        <begin position="178"/>
        <end position="339"/>
    </location>
</feature>
<dbReference type="STRING" id="479433.Caci_4097"/>
<dbReference type="Proteomes" id="UP000000851">
    <property type="component" value="Chromosome"/>
</dbReference>
<dbReference type="InterPro" id="IPR036162">
    <property type="entry name" value="Resolvase-like_N_sf"/>
</dbReference>
<dbReference type="SMART" id="SM00857">
    <property type="entry name" value="Resolvase"/>
    <property type="match status" value="1"/>
</dbReference>
<dbReference type="Pfam" id="PF07508">
    <property type="entry name" value="Recombinase"/>
    <property type="match status" value="1"/>
</dbReference>
<proteinExistence type="predicted"/>
<dbReference type="InterPro" id="IPR038109">
    <property type="entry name" value="DNA_bind_recomb_sf"/>
</dbReference>
<dbReference type="KEGG" id="cai:Caci_4097"/>
<dbReference type="InterPro" id="IPR050639">
    <property type="entry name" value="SSR_resolvase"/>
</dbReference>
<dbReference type="EMBL" id="CP001700">
    <property type="protein sequence ID" value="ACU72961.1"/>
    <property type="molecule type" value="Genomic_DNA"/>
</dbReference>
<dbReference type="Gene3D" id="3.40.50.1390">
    <property type="entry name" value="Resolvase, N-terminal catalytic domain"/>
    <property type="match status" value="1"/>
</dbReference>
<dbReference type="InterPro" id="IPR006119">
    <property type="entry name" value="Resolv_N"/>
</dbReference>
<dbReference type="GO" id="GO:0003677">
    <property type="term" value="F:DNA binding"/>
    <property type="evidence" value="ECO:0007669"/>
    <property type="project" value="InterPro"/>
</dbReference>
<dbReference type="PANTHER" id="PTHR30461">
    <property type="entry name" value="DNA-INVERTASE FROM LAMBDOID PROPHAGE"/>
    <property type="match status" value="1"/>
</dbReference>
<sequence length="575" mass="63776">MSLIDVGAPRLARNGLRFAFYGRVSTEDNQDPEASRNWQRSRALTLIEPAGGEIVAEYFDIGMSRSLPWKRRPRANDLLADLTKPNRGFDAIVIGEPQRAFYGGQFLLTMPVISHYGVGLWVPEVGGAIDPDSEAHELIMGVFGGMSKGERTRIKIRVRTAMAAQAKIEGRYLGGRPPYGYRLADLGPHPNPAKAADGKRLHQLEAHPDYAPVVKRIFAEYLRGRGFYAIAEALTRDGILSPSQADPGRNSHRTGEGWSKGAVKAILENPRYTGRQVWNKQRKDEVLLDVENVAEGYETKLRWNKEGSWVWSDKVVHEPLVSVTDFEATKKVRAAHGHDRTNRERTRTQHFYVFKSRLWCGLCGRKMQGQQNHGKPNYRCRYAKDYALANHVQHPDNVYVKEEDVLPILDKWLIKLFAPHRIGDTIRTMADNAAALAEPATAPEPDADAAAKVAECDAKLETYRAALEAGADPVTVSGWIAEINAKRAAAVASSATGRARANPQGRLSEEAITLMIQALGDIREVIQNATLEDKARVYDQLGLRLTYAPSTKTIRAEMNLDPNGRGVMVSVRGGT</sequence>
<dbReference type="InParanoid" id="C7QGB6"/>
<accession>C7QGB6</accession>
<dbReference type="AlphaFoldDB" id="C7QGB6"/>
<dbReference type="Gene3D" id="3.90.1750.20">
    <property type="entry name" value="Putative Large Serine Recombinase, Chain B, Domain 2"/>
    <property type="match status" value="1"/>
</dbReference>
<dbReference type="InterPro" id="IPR011109">
    <property type="entry name" value="DNA_bind_recombinase_dom"/>
</dbReference>
<evidence type="ECO:0000259" key="1">
    <source>
        <dbReference type="PROSITE" id="PS51737"/>
    </source>
</evidence>
<dbReference type="PROSITE" id="PS51737">
    <property type="entry name" value="RECOMBINASE_DNA_BIND"/>
    <property type="match status" value="1"/>
</dbReference>
<keyword evidence="3" id="KW-1185">Reference proteome</keyword>
<dbReference type="RefSeq" id="WP_015792690.1">
    <property type="nucleotide sequence ID" value="NC_013131.1"/>
</dbReference>
<dbReference type="InterPro" id="IPR025827">
    <property type="entry name" value="Zn_ribbon_recom_dom"/>
</dbReference>
<evidence type="ECO:0000313" key="3">
    <source>
        <dbReference type="Proteomes" id="UP000000851"/>
    </source>
</evidence>
<dbReference type="SUPFAM" id="SSF53041">
    <property type="entry name" value="Resolvase-like"/>
    <property type="match status" value="1"/>
</dbReference>
<dbReference type="HOGENOM" id="CLU_022362_0_0_11"/>
<protein>
    <submittedName>
        <fullName evidence="2">Recombinase</fullName>
    </submittedName>
</protein>
<dbReference type="Pfam" id="PF13408">
    <property type="entry name" value="Zn_ribbon_recom"/>
    <property type="match status" value="1"/>
</dbReference>
<gene>
    <name evidence="2" type="ordered locus">Caci_4097</name>
</gene>
<name>C7QGB6_CATAD</name>